<proteinExistence type="inferred from homology"/>
<keyword evidence="5 8" id="KW-0472">Membrane</keyword>
<comment type="similarity">
    <text evidence="7">In the N-terminal section; belongs to the binding-protein-dependent transport system permease family.</text>
</comment>
<evidence type="ECO:0000256" key="8">
    <source>
        <dbReference type="RuleBase" id="RU363032"/>
    </source>
</evidence>
<evidence type="ECO:0000256" key="7">
    <source>
        <dbReference type="ARBA" id="ARBA00035652"/>
    </source>
</evidence>
<feature type="transmembrane region" description="Helical" evidence="8">
    <location>
        <begin position="356"/>
        <end position="374"/>
    </location>
</feature>
<evidence type="ECO:0000256" key="1">
    <source>
        <dbReference type="ARBA" id="ARBA00004651"/>
    </source>
</evidence>
<dbReference type="Gene3D" id="3.40.190.120">
    <property type="entry name" value="Osmoprotection protein (prox), domain 2"/>
    <property type="match status" value="1"/>
</dbReference>
<feature type="signal peptide" evidence="9">
    <location>
        <begin position="1"/>
        <end position="18"/>
    </location>
</feature>
<sequence>MRIFLCLLAMLFATPAAAEITVASKVFTENVILGEMARLAIAQGTDEPVRHRQELGGTRVVFDAAIAGEVDVYPAYTGTLRYQTLASERIESHGDLVAALASRGLRITEPIGFSNNYAIAMMPERAAELGVRTVSDLKDHPDLIWGVENEFLDRADGWRALKAAYGLPHGNVRGLLHDLGYRALASGETDLIDAYTTDPQIAQHDLVLLEDDLEHFPTYDAVYLYRDDLPSAAVSALEGLAGALDEAAMQEINGRAQFGGEDEGVLAAEVVSRVTGTAVEDDSAEAGLAARIWARTLEHLALVGIALGAAILIALPVGILAARLPRFGNLILGAVGILQTIPSLALFVILIPLLGIGFVPTIAALFVYSLLPIVRNVHSGLTNIPAALLDSADALGLSRRARLRRVELPLAAPTIMAGIKTAAVIAVGLATLGAIIGAGGYGQPILTGIRLASTPLILEGAIPAAALALVIQGLFDAAERWVTPRGLRLKQARS</sequence>
<organism evidence="11 12">
    <name type="scientific">Pacificimonas flava</name>
    <dbReference type="NCBI Taxonomy" id="1234595"/>
    <lineage>
        <taxon>Bacteria</taxon>
        <taxon>Pseudomonadati</taxon>
        <taxon>Pseudomonadota</taxon>
        <taxon>Alphaproteobacteria</taxon>
        <taxon>Sphingomonadales</taxon>
        <taxon>Sphingosinicellaceae</taxon>
        <taxon>Pacificimonas</taxon>
    </lineage>
</organism>
<feature type="transmembrane region" description="Helical" evidence="8">
    <location>
        <begin position="300"/>
        <end position="322"/>
    </location>
</feature>
<dbReference type="Gene3D" id="3.40.190.10">
    <property type="entry name" value="Periplasmic binding protein-like II"/>
    <property type="match status" value="1"/>
</dbReference>
<dbReference type="PROSITE" id="PS50928">
    <property type="entry name" value="ABC_TM1"/>
    <property type="match status" value="1"/>
</dbReference>
<keyword evidence="2 8" id="KW-0813">Transport</keyword>
<evidence type="ECO:0000259" key="10">
    <source>
        <dbReference type="PROSITE" id="PS50928"/>
    </source>
</evidence>
<keyword evidence="9" id="KW-0732">Signal</keyword>
<dbReference type="FunFam" id="1.10.3720.10:FF:000001">
    <property type="entry name" value="Glycine betaine ABC transporter, permease"/>
    <property type="match status" value="1"/>
</dbReference>
<dbReference type="GO" id="GO:0031460">
    <property type="term" value="P:glycine betaine transport"/>
    <property type="evidence" value="ECO:0007669"/>
    <property type="project" value="UniProtKB-ARBA"/>
</dbReference>
<evidence type="ECO:0000256" key="2">
    <source>
        <dbReference type="ARBA" id="ARBA00022448"/>
    </source>
</evidence>
<dbReference type="AlphaFoldDB" id="A0A219B4N7"/>
<dbReference type="Gene3D" id="1.10.3720.10">
    <property type="entry name" value="MetI-like"/>
    <property type="match status" value="1"/>
</dbReference>
<dbReference type="Pfam" id="PF00528">
    <property type="entry name" value="BPD_transp_1"/>
    <property type="match status" value="1"/>
</dbReference>
<evidence type="ECO:0000256" key="6">
    <source>
        <dbReference type="ARBA" id="ARBA00035642"/>
    </source>
</evidence>
<keyword evidence="12" id="KW-1185">Reference proteome</keyword>
<dbReference type="GO" id="GO:0043190">
    <property type="term" value="C:ATP-binding cassette (ABC) transporter complex"/>
    <property type="evidence" value="ECO:0007669"/>
    <property type="project" value="InterPro"/>
</dbReference>
<feature type="chain" id="PRO_5012103651" evidence="9">
    <location>
        <begin position="19"/>
        <end position="494"/>
    </location>
</feature>
<dbReference type="Proteomes" id="UP000198462">
    <property type="component" value="Unassembled WGS sequence"/>
</dbReference>
<accession>A0A219B4N7</accession>
<feature type="transmembrane region" description="Helical" evidence="8">
    <location>
        <begin position="329"/>
        <end position="350"/>
    </location>
</feature>
<feature type="transmembrane region" description="Helical" evidence="8">
    <location>
        <begin position="408"/>
        <end position="436"/>
    </location>
</feature>
<dbReference type="InterPro" id="IPR000515">
    <property type="entry name" value="MetI-like"/>
</dbReference>
<evidence type="ECO:0000256" key="9">
    <source>
        <dbReference type="SAM" id="SignalP"/>
    </source>
</evidence>
<dbReference type="InterPro" id="IPR007210">
    <property type="entry name" value="ABC_Gly_betaine_transp_sub-bd"/>
</dbReference>
<protein>
    <submittedName>
        <fullName evidence="11">Amino acid ABC transporter permease</fullName>
    </submittedName>
</protein>
<keyword evidence="4 8" id="KW-1133">Transmembrane helix</keyword>
<feature type="domain" description="ABC transmembrane type-1" evidence="10">
    <location>
        <begin position="296"/>
        <end position="475"/>
    </location>
</feature>
<evidence type="ECO:0000256" key="3">
    <source>
        <dbReference type="ARBA" id="ARBA00022692"/>
    </source>
</evidence>
<dbReference type="CDD" id="cd06261">
    <property type="entry name" value="TM_PBP2"/>
    <property type="match status" value="1"/>
</dbReference>
<comment type="similarity">
    <text evidence="6">In the C-terminal section; belongs to the OsmX family.</text>
</comment>
<dbReference type="InterPro" id="IPR051204">
    <property type="entry name" value="ABC_transp_perm/SBD"/>
</dbReference>
<dbReference type="PANTHER" id="PTHR30177:SF4">
    <property type="entry name" value="OSMOPROTECTANT IMPORT PERMEASE PROTEIN OSMW"/>
    <property type="match status" value="1"/>
</dbReference>
<comment type="similarity">
    <text evidence="8">Belongs to the binding-protein-dependent transport system permease family.</text>
</comment>
<feature type="transmembrane region" description="Helical" evidence="8">
    <location>
        <begin position="456"/>
        <end position="475"/>
    </location>
</feature>
<evidence type="ECO:0000313" key="11">
    <source>
        <dbReference type="EMBL" id="OWV33317.1"/>
    </source>
</evidence>
<keyword evidence="3 8" id="KW-0812">Transmembrane</keyword>
<dbReference type="PANTHER" id="PTHR30177">
    <property type="entry name" value="GLYCINE BETAINE/L-PROLINE TRANSPORT SYSTEM PERMEASE PROTEIN PROW"/>
    <property type="match status" value="1"/>
</dbReference>
<comment type="subcellular location">
    <subcellularLocation>
        <location evidence="1 8">Cell membrane</location>
        <topology evidence="1 8">Multi-pass membrane protein</topology>
    </subcellularLocation>
</comment>
<dbReference type="EMBL" id="NFZT01000001">
    <property type="protein sequence ID" value="OWV33317.1"/>
    <property type="molecule type" value="Genomic_DNA"/>
</dbReference>
<reference evidence="12" key="1">
    <citation type="submission" date="2017-05" db="EMBL/GenBank/DDBJ databases">
        <authorList>
            <person name="Lin X."/>
        </authorList>
    </citation>
    <scope>NUCLEOTIDE SEQUENCE [LARGE SCALE GENOMIC DNA]</scope>
    <source>
        <strain evidence="12">JLT2012</strain>
    </source>
</reference>
<dbReference type="Pfam" id="PF04069">
    <property type="entry name" value="OpuAC"/>
    <property type="match status" value="1"/>
</dbReference>
<dbReference type="GO" id="GO:0022857">
    <property type="term" value="F:transmembrane transporter activity"/>
    <property type="evidence" value="ECO:0007669"/>
    <property type="project" value="InterPro"/>
</dbReference>
<name>A0A219B4N7_9SPHN</name>
<comment type="caution">
    <text evidence="11">The sequence shown here is derived from an EMBL/GenBank/DDBJ whole genome shotgun (WGS) entry which is preliminary data.</text>
</comment>
<evidence type="ECO:0000313" key="12">
    <source>
        <dbReference type="Proteomes" id="UP000198462"/>
    </source>
</evidence>
<evidence type="ECO:0000256" key="5">
    <source>
        <dbReference type="ARBA" id="ARBA00023136"/>
    </source>
</evidence>
<dbReference type="RefSeq" id="WP_224199654.1">
    <property type="nucleotide sequence ID" value="NZ_NFZT01000001.1"/>
</dbReference>
<dbReference type="InterPro" id="IPR035906">
    <property type="entry name" value="MetI-like_sf"/>
</dbReference>
<dbReference type="SUPFAM" id="SSF161098">
    <property type="entry name" value="MetI-like"/>
    <property type="match status" value="1"/>
</dbReference>
<evidence type="ECO:0000256" key="4">
    <source>
        <dbReference type="ARBA" id="ARBA00022989"/>
    </source>
</evidence>
<gene>
    <name evidence="11" type="ORF">B5C34_07510</name>
</gene>
<dbReference type="SUPFAM" id="SSF53850">
    <property type="entry name" value="Periplasmic binding protein-like II"/>
    <property type="match status" value="1"/>
</dbReference>